<comment type="similarity">
    <text evidence="1">Belongs to the AAA ATPase family.</text>
</comment>
<dbReference type="Proteomes" id="UP000018201">
    <property type="component" value="Unassembled WGS sequence"/>
</dbReference>
<feature type="domain" description="AAA+ ATPase" evidence="4">
    <location>
        <begin position="339"/>
        <end position="484"/>
    </location>
</feature>
<dbReference type="VEuPathDB" id="ToxoDB:EPH_0005550"/>
<dbReference type="EMBL" id="HG690948">
    <property type="protein sequence ID" value="CDI75491.1"/>
    <property type="molecule type" value="Genomic_DNA"/>
</dbReference>
<keyword evidence="1" id="KW-0547">Nucleotide-binding</keyword>
<keyword evidence="3" id="KW-0472">Membrane</keyword>
<keyword evidence="3" id="KW-0812">Transmembrane</keyword>
<reference evidence="5" key="2">
    <citation type="submission" date="2013-10" db="EMBL/GenBank/DDBJ databases">
        <authorList>
            <person name="Aslett M."/>
        </authorList>
    </citation>
    <scope>NUCLEOTIDE SEQUENCE [LARGE SCALE GENOMIC DNA]</scope>
    <source>
        <strain evidence="5">Houghton</strain>
    </source>
</reference>
<dbReference type="GO" id="GO:0006508">
    <property type="term" value="P:proteolysis"/>
    <property type="evidence" value="ECO:0007669"/>
    <property type="project" value="TreeGrafter"/>
</dbReference>
<evidence type="ECO:0000256" key="2">
    <source>
        <dbReference type="SAM" id="MobiDB-lite"/>
    </source>
</evidence>
<dbReference type="GO" id="GO:0009535">
    <property type="term" value="C:chloroplast thylakoid membrane"/>
    <property type="evidence" value="ECO:0007669"/>
    <property type="project" value="TreeGrafter"/>
</dbReference>
<feature type="transmembrane region" description="Helical" evidence="3">
    <location>
        <begin position="110"/>
        <end position="129"/>
    </location>
</feature>
<keyword evidence="3" id="KW-1133">Transmembrane helix</keyword>
<keyword evidence="6" id="KW-1185">Reference proteome</keyword>
<sequence>MRDPGLSGCHGAPSRPPQVARSTSSFEIDSHSSSGGGGNEEAAANLKGPEEEFLSRRPQPPRSDFLVYLLRLKYLWMRWLDNLFCSVCGCSRALHALISSKQLQQQLRSVPFRLGGGVVLLVLVLSRLWRMRELRRQASGVSTGGGLQTVRLGLEGAGKGPKTIPSLFSRLLSVGGIWGGGKTAAAAAASEEPFSRVLELVGGNAVEEVHFGPGRRLLLTLRDNRQVRSSLIPGAETAFFHAVSCRVPRFKAVRGSWIPAAISFAAPLLLMGIWFRLLRGLLEPLQQQNRSNGSERDAADFPPPTRFKDVVSRKKEELQEIVWLLNGQQDKYSSMGARLPRGVLLVGPAGTGKSLLARAVAGEIRAVFLSTAASEFSDIFVGQGARRVREIFRTAREKAPCVLFIDELDALGSRGGSHGLPAGAAAANQEYVQTINQLLAEIDGVMGAAAGVVVVAATNRLEAIDPALLRSGRFDRIIHLNLPDEEERLHILELHAKLKKLRLSSTAQIHLKHIAAAGEGLSGADLENLLNESVFRAVRRNKTFVDEEALNEALLTLLQRTHTTPHHNSNIFNLS</sequence>
<dbReference type="InterPro" id="IPR003960">
    <property type="entry name" value="ATPase_AAA_CS"/>
</dbReference>
<dbReference type="InterPro" id="IPR003593">
    <property type="entry name" value="AAA+_ATPase"/>
</dbReference>
<gene>
    <name evidence="5" type="ORF">EPH_0005550</name>
</gene>
<feature type="transmembrane region" description="Helical" evidence="3">
    <location>
        <begin position="256"/>
        <end position="277"/>
    </location>
</feature>
<dbReference type="InterPro" id="IPR041569">
    <property type="entry name" value="AAA_lid_3"/>
</dbReference>
<dbReference type="PANTHER" id="PTHR23076:SF58">
    <property type="entry name" value="INACTIVE ATP-DEPENDENT ZINC METALLOPROTEASE FTSHI 5, CHLOROPLASTIC-RELATED"/>
    <property type="match status" value="1"/>
</dbReference>
<dbReference type="Pfam" id="PF17862">
    <property type="entry name" value="AAA_lid_3"/>
    <property type="match status" value="1"/>
</dbReference>
<dbReference type="PANTHER" id="PTHR23076">
    <property type="entry name" value="METALLOPROTEASE M41 FTSH"/>
    <property type="match status" value="1"/>
</dbReference>
<evidence type="ECO:0000256" key="1">
    <source>
        <dbReference type="RuleBase" id="RU003651"/>
    </source>
</evidence>
<evidence type="ECO:0000259" key="4">
    <source>
        <dbReference type="SMART" id="SM00382"/>
    </source>
</evidence>
<dbReference type="GO" id="GO:0005524">
    <property type="term" value="F:ATP binding"/>
    <property type="evidence" value="ECO:0007669"/>
    <property type="project" value="UniProtKB-KW"/>
</dbReference>
<reference evidence="5" key="1">
    <citation type="submission" date="2013-10" db="EMBL/GenBank/DDBJ databases">
        <title>Genomic analysis of the causative agents of coccidiosis in chickens.</title>
        <authorList>
            <person name="Reid A.J."/>
            <person name="Blake D."/>
            <person name="Billington K."/>
            <person name="Browne H."/>
            <person name="Dunn M."/>
            <person name="Hung S."/>
            <person name="Kawahara F."/>
            <person name="Miranda-Saavedra D."/>
            <person name="Mourier T."/>
            <person name="Nagra H."/>
            <person name="Otto T.D."/>
            <person name="Rawlings N."/>
            <person name="Sanchez A."/>
            <person name="Sanders M."/>
            <person name="Subramaniam C."/>
            <person name="Tay Y."/>
            <person name="Dear P."/>
            <person name="Doerig C."/>
            <person name="Gruber A."/>
            <person name="Parkinson J."/>
            <person name="Shirley M."/>
            <person name="Wan K.L."/>
            <person name="Berriman M."/>
            <person name="Tomley F."/>
            <person name="Pain A."/>
        </authorList>
    </citation>
    <scope>NUCLEOTIDE SEQUENCE [LARGE SCALE GENOMIC DNA]</scope>
    <source>
        <strain evidence="5">Houghton</strain>
    </source>
</reference>
<evidence type="ECO:0000313" key="6">
    <source>
        <dbReference type="Proteomes" id="UP000018201"/>
    </source>
</evidence>
<dbReference type="PROSITE" id="PS00674">
    <property type="entry name" value="AAA"/>
    <property type="match status" value="1"/>
</dbReference>
<dbReference type="OrthoDB" id="346993at2759"/>
<feature type="region of interest" description="Disordered" evidence="2">
    <location>
        <begin position="1"/>
        <end position="57"/>
    </location>
</feature>
<dbReference type="InterPro" id="IPR027417">
    <property type="entry name" value="P-loop_NTPase"/>
</dbReference>
<name>U6G5H4_9EIME</name>
<dbReference type="Gene3D" id="1.10.8.60">
    <property type="match status" value="1"/>
</dbReference>
<dbReference type="SMART" id="SM00382">
    <property type="entry name" value="AAA"/>
    <property type="match status" value="1"/>
</dbReference>
<keyword evidence="1" id="KW-0067">ATP-binding</keyword>
<organism evidence="5 6">
    <name type="scientific">Eimeria praecox</name>
    <dbReference type="NCBI Taxonomy" id="51316"/>
    <lineage>
        <taxon>Eukaryota</taxon>
        <taxon>Sar</taxon>
        <taxon>Alveolata</taxon>
        <taxon>Apicomplexa</taxon>
        <taxon>Conoidasida</taxon>
        <taxon>Coccidia</taxon>
        <taxon>Eucoccidiorida</taxon>
        <taxon>Eimeriorina</taxon>
        <taxon>Eimeriidae</taxon>
        <taxon>Eimeria</taxon>
    </lineage>
</organism>
<dbReference type="Pfam" id="PF00004">
    <property type="entry name" value="AAA"/>
    <property type="match status" value="1"/>
</dbReference>
<dbReference type="AlphaFoldDB" id="U6G5H4"/>
<proteinExistence type="inferred from homology"/>
<evidence type="ECO:0000313" key="5">
    <source>
        <dbReference type="EMBL" id="CDI75491.1"/>
    </source>
</evidence>
<dbReference type="Gene3D" id="3.40.50.300">
    <property type="entry name" value="P-loop containing nucleotide triphosphate hydrolases"/>
    <property type="match status" value="1"/>
</dbReference>
<dbReference type="GO" id="GO:0016887">
    <property type="term" value="F:ATP hydrolysis activity"/>
    <property type="evidence" value="ECO:0007669"/>
    <property type="project" value="InterPro"/>
</dbReference>
<protein>
    <submittedName>
        <fullName evidence="5">OSJNBa0016O02.1 protein, related</fullName>
    </submittedName>
</protein>
<dbReference type="SUPFAM" id="SSF52540">
    <property type="entry name" value="P-loop containing nucleoside triphosphate hydrolases"/>
    <property type="match status" value="1"/>
</dbReference>
<dbReference type="GO" id="GO:0004176">
    <property type="term" value="F:ATP-dependent peptidase activity"/>
    <property type="evidence" value="ECO:0007669"/>
    <property type="project" value="TreeGrafter"/>
</dbReference>
<accession>U6G5H4</accession>
<evidence type="ECO:0000256" key="3">
    <source>
        <dbReference type="SAM" id="Phobius"/>
    </source>
</evidence>
<dbReference type="FunFam" id="3.40.50.300:FF:002568">
    <property type="entry name" value="Cell division protein (FtsH)"/>
    <property type="match status" value="1"/>
</dbReference>
<dbReference type="InterPro" id="IPR003959">
    <property type="entry name" value="ATPase_AAA_core"/>
</dbReference>